<dbReference type="InterPro" id="IPR005135">
    <property type="entry name" value="Endo/exonuclease/phosphatase"/>
</dbReference>
<comment type="caution">
    <text evidence="4">The sequence shown here is derived from an EMBL/GenBank/DDBJ whole genome shotgun (WGS) entry which is preliminary data.</text>
</comment>
<dbReference type="Proteomes" id="UP000691718">
    <property type="component" value="Unassembled WGS sequence"/>
</dbReference>
<name>A0A8S3X7L9_PARAO</name>
<dbReference type="OrthoDB" id="6931122at2759"/>
<feature type="coiled-coil region" evidence="1">
    <location>
        <begin position="171"/>
        <end position="198"/>
    </location>
</feature>
<organism evidence="4 5">
    <name type="scientific">Parnassius apollo</name>
    <name type="common">Apollo butterfly</name>
    <name type="synonym">Papilio apollo</name>
    <dbReference type="NCBI Taxonomy" id="110799"/>
    <lineage>
        <taxon>Eukaryota</taxon>
        <taxon>Metazoa</taxon>
        <taxon>Ecdysozoa</taxon>
        <taxon>Arthropoda</taxon>
        <taxon>Hexapoda</taxon>
        <taxon>Insecta</taxon>
        <taxon>Pterygota</taxon>
        <taxon>Neoptera</taxon>
        <taxon>Endopterygota</taxon>
        <taxon>Lepidoptera</taxon>
        <taxon>Glossata</taxon>
        <taxon>Ditrysia</taxon>
        <taxon>Papilionoidea</taxon>
        <taxon>Papilionidae</taxon>
        <taxon>Parnassiinae</taxon>
        <taxon>Parnassini</taxon>
        <taxon>Parnassius</taxon>
        <taxon>Parnassius</taxon>
    </lineage>
</organism>
<evidence type="ECO:0000259" key="3">
    <source>
        <dbReference type="Pfam" id="PF14529"/>
    </source>
</evidence>
<proteinExistence type="predicted"/>
<gene>
    <name evidence="4" type="ORF">PAPOLLO_LOCUS15102</name>
</gene>
<feature type="domain" description="Endonuclease/exonuclease/phosphatase" evidence="3">
    <location>
        <begin position="222"/>
        <end position="317"/>
    </location>
</feature>
<evidence type="ECO:0000313" key="4">
    <source>
        <dbReference type="EMBL" id="CAG5008626.1"/>
    </source>
</evidence>
<reference evidence="4" key="1">
    <citation type="submission" date="2021-04" db="EMBL/GenBank/DDBJ databases">
        <authorList>
            <person name="Tunstrom K."/>
        </authorList>
    </citation>
    <scope>NUCLEOTIDE SEQUENCE</scope>
</reference>
<feature type="region of interest" description="Disordered" evidence="2">
    <location>
        <begin position="488"/>
        <end position="539"/>
    </location>
</feature>
<keyword evidence="1" id="KW-0175">Coiled coil</keyword>
<dbReference type="EMBL" id="CAJQZP010001012">
    <property type="protein sequence ID" value="CAG5008626.1"/>
    <property type="molecule type" value="Genomic_DNA"/>
</dbReference>
<dbReference type="GO" id="GO:0003824">
    <property type="term" value="F:catalytic activity"/>
    <property type="evidence" value="ECO:0007669"/>
    <property type="project" value="InterPro"/>
</dbReference>
<evidence type="ECO:0000313" key="5">
    <source>
        <dbReference type="Proteomes" id="UP000691718"/>
    </source>
</evidence>
<protein>
    <submittedName>
        <fullName evidence="4">(apollo) hypothetical protein</fullName>
    </submittedName>
</protein>
<dbReference type="AlphaFoldDB" id="A0A8S3X7L9"/>
<dbReference type="Pfam" id="PF14529">
    <property type="entry name" value="Exo_endo_phos_2"/>
    <property type="match status" value="1"/>
</dbReference>
<feature type="region of interest" description="Disordered" evidence="2">
    <location>
        <begin position="1"/>
        <end position="32"/>
    </location>
</feature>
<evidence type="ECO:0000256" key="2">
    <source>
        <dbReference type="SAM" id="MobiDB-lite"/>
    </source>
</evidence>
<evidence type="ECO:0000256" key="1">
    <source>
        <dbReference type="SAM" id="Coils"/>
    </source>
</evidence>
<feature type="compositionally biased region" description="Basic and acidic residues" evidence="2">
    <location>
        <begin position="492"/>
        <end position="509"/>
    </location>
</feature>
<feature type="coiled-coil region" evidence="1">
    <location>
        <begin position="86"/>
        <end position="117"/>
    </location>
</feature>
<sequence length="705" mass="80696">MSSVPGNVNRSEEQRKRPTLQNIATKEKPKEIHTRKSDVLEIAVTAMSKANRLYQDAKLQLEQSGNLKTSIKETVVNNLSELFGIVLQLNEERQTLLLQLEKARIQLKDDLLRQEKQYVESLRALMDQGSIRDIQSALTETVSDMRTLTDSLKHTMGNDTLLDKHTFMGKSEDTRRELMEIKEELSSLKDQMGGLRESLVISETNEPTYASIAGRPKAKINTMQTEDIIIGGDANASSIWWGCKADDNRGTQVMETLAELNLEVVNTGKKPTFSAYRRDTICSSIIDITACTTSLLHKIKNWRVDDSFCTLSNHKPILFKFSTTTSFIESKINSTRKYNTRKANWSHFNVELKRALDNNGLTKERIGVIRTTQEIDEFVKTYTECITKACDETIPKIERKQLPKAAKWWNTEIKEKKEIMIRLRRRIRNAHPTRKNWVIEQYLEARKQYKESIEDATTKSWKELCTNEQKENVWQRTYRILKNNSVASKLDPNTDTKKSETSAGKDKGTTSHVRKSVGELESRLGAAPKTKTADLPTKHKSKISPAVECDVNQEEIETTKYLNKAQEAKAHVVKIKLLLNSSRNLKTEIKDKIAEAAEKLYRLTKGAEEVKENTIENDTTKLVRKQDIEFELLKKMEEHSKLLTECRIETQRISEEVKSHRDELITYSSVVAKRNRGQPLDPNAAHFRDTVSAQMHSVIVLSLVM</sequence>
<keyword evidence="5" id="KW-1185">Reference proteome</keyword>
<accession>A0A8S3X7L9</accession>